<keyword evidence="2" id="KW-1185">Reference proteome</keyword>
<dbReference type="EMBL" id="JAQIZT010000010">
    <property type="protein sequence ID" value="KAJ6981872.1"/>
    <property type="molecule type" value="Genomic_DNA"/>
</dbReference>
<evidence type="ECO:0000313" key="1">
    <source>
        <dbReference type="EMBL" id="KAJ6981872.1"/>
    </source>
</evidence>
<evidence type="ECO:0000313" key="2">
    <source>
        <dbReference type="Proteomes" id="UP001164929"/>
    </source>
</evidence>
<dbReference type="Proteomes" id="UP001164929">
    <property type="component" value="Chromosome 10"/>
</dbReference>
<sequence>MICFEGVFPFARSMRRNMLDGQPPEDLCLGQVLAFLCCISALQYAPREKWYRLDDGRRQVYTVALVLHGLRRETWKRKHWAVTSKLAARCCRQSSKEG</sequence>
<proteinExistence type="predicted"/>
<reference evidence="1" key="1">
    <citation type="journal article" date="2023" name="Mol. Ecol. Resour.">
        <title>Chromosome-level genome assembly of a triploid poplar Populus alba 'Berolinensis'.</title>
        <authorList>
            <person name="Chen S."/>
            <person name="Yu Y."/>
            <person name="Wang X."/>
            <person name="Wang S."/>
            <person name="Zhang T."/>
            <person name="Zhou Y."/>
            <person name="He R."/>
            <person name="Meng N."/>
            <person name="Wang Y."/>
            <person name="Liu W."/>
            <person name="Liu Z."/>
            <person name="Liu J."/>
            <person name="Guo Q."/>
            <person name="Huang H."/>
            <person name="Sederoff R.R."/>
            <person name="Wang G."/>
            <person name="Qu G."/>
            <person name="Chen S."/>
        </authorList>
    </citation>
    <scope>NUCLEOTIDE SEQUENCE</scope>
    <source>
        <strain evidence="1">SC-2020</strain>
    </source>
</reference>
<protein>
    <submittedName>
        <fullName evidence="1">Uncharacterized protein</fullName>
    </submittedName>
</protein>
<name>A0AAD6MCT4_9ROSI</name>
<accession>A0AAD6MCT4</accession>
<organism evidence="1 2">
    <name type="scientific">Populus alba x Populus x berolinensis</name>
    <dbReference type="NCBI Taxonomy" id="444605"/>
    <lineage>
        <taxon>Eukaryota</taxon>
        <taxon>Viridiplantae</taxon>
        <taxon>Streptophyta</taxon>
        <taxon>Embryophyta</taxon>
        <taxon>Tracheophyta</taxon>
        <taxon>Spermatophyta</taxon>
        <taxon>Magnoliopsida</taxon>
        <taxon>eudicotyledons</taxon>
        <taxon>Gunneridae</taxon>
        <taxon>Pentapetalae</taxon>
        <taxon>rosids</taxon>
        <taxon>fabids</taxon>
        <taxon>Malpighiales</taxon>
        <taxon>Salicaceae</taxon>
        <taxon>Saliceae</taxon>
        <taxon>Populus</taxon>
    </lineage>
</organism>
<gene>
    <name evidence="1" type="ORF">NC653_025080</name>
</gene>
<comment type="caution">
    <text evidence="1">The sequence shown here is derived from an EMBL/GenBank/DDBJ whole genome shotgun (WGS) entry which is preliminary data.</text>
</comment>
<dbReference type="AlphaFoldDB" id="A0AAD6MCT4"/>